<dbReference type="InterPro" id="IPR029055">
    <property type="entry name" value="Ntn_hydrolases_N"/>
</dbReference>
<evidence type="ECO:0000256" key="2">
    <source>
        <dbReference type="ARBA" id="ARBA00022679"/>
    </source>
</evidence>
<keyword evidence="6" id="KW-1199">Hemostasis impairing toxin</keyword>
<evidence type="ECO:0008006" key="11">
    <source>
        <dbReference type="Google" id="ProtNLM"/>
    </source>
</evidence>
<proteinExistence type="predicted"/>
<reference evidence="9 10" key="1">
    <citation type="journal article" date="2015" name="Genome Biol.">
        <title>Comparative genomics of Steinernema reveals deeply conserved gene regulatory networks.</title>
        <authorList>
            <person name="Dillman A.R."/>
            <person name="Macchietto M."/>
            <person name="Porter C.F."/>
            <person name="Rogers A."/>
            <person name="Williams B."/>
            <person name="Antoshechkin I."/>
            <person name="Lee M.M."/>
            <person name="Goodwin Z."/>
            <person name="Lu X."/>
            <person name="Lewis E.E."/>
            <person name="Goodrich-Blair H."/>
            <person name="Stock S.P."/>
            <person name="Adams B.J."/>
            <person name="Sternberg P.W."/>
            <person name="Mortazavi A."/>
        </authorList>
    </citation>
    <scope>NUCLEOTIDE SEQUENCE [LARGE SCALE GENOMIC DNA]</scope>
    <source>
        <strain evidence="9 10">ALL</strain>
    </source>
</reference>
<dbReference type="FunFam" id="1.10.246.130:FF:000005">
    <property type="entry name" value="Gamma-glutamyltranspeptidase 1, putative"/>
    <property type="match status" value="1"/>
</dbReference>
<dbReference type="GO" id="GO:0006508">
    <property type="term" value="P:proteolysis"/>
    <property type="evidence" value="ECO:0007669"/>
    <property type="project" value="UniProtKB-KW"/>
</dbReference>
<keyword evidence="6" id="KW-0800">Toxin</keyword>
<name>A0A4U5P0N8_STECR</name>
<keyword evidence="2" id="KW-0808">Transferase</keyword>
<dbReference type="FunFam" id="3.60.20.40:FF:000001">
    <property type="entry name" value="Gamma-glutamyltranspeptidase 1"/>
    <property type="match status" value="1"/>
</dbReference>
<evidence type="ECO:0000256" key="3">
    <source>
        <dbReference type="ARBA" id="ARBA00022801"/>
    </source>
</evidence>
<feature type="binding site" evidence="8">
    <location>
        <begin position="350"/>
        <end position="352"/>
    </location>
    <ligand>
        <name>L-glutamate</name>
        <dbReference type="ChEBI" id="CHEBI:29985"/>
    </ligand>
</feature>
<keyword evidence="6" id="KW-1202">Platelet aggregation activating toxin</keyword>
<gene>
    <name evidence="9" type="ORF">L596_013446</name>
</gene>
<keyword evidence="3" id="KW-0378">Hydrolase</keyword>
<feature type="binding site" evidence="8">
    <location>
        <position position="50"/>
    </location>
    <ligand>
        <name>L-glutamate</name>
        <dbReference type="ChEBI" id="CHEBI:29985"/>
    </ligand>
</feature>
<evidence type="ECO:0000256" key="5">
    <source>
        <dbReference type="ARBA" id="ARBA00023315"/>
    </source>
</evidence>
<organism evidence="9 10">
    <name type="scientific">Steinernema carpocapsae</name>
    <name type="common">Entomopathogenic nematode</name>
    <dbReference type="NCBI Taxonomy" id="34508"/>
    <lineage>
        <taxon>Eukaryota</taxon>
        <taxon>Metazoa</taxon>
        <taxon>Ecdysozoa</taxon>
        <taxon>Nematoda</taxon>
        <taxon>Chromadorea</taxon>
        <taxon>Rhabditida</taxon>
        <taxon>Tylenchina</taxon>
        <taxon>Panagrolaimomorpha</taxon>
        <taxon>Strongyloidoidea</taxon>
        <taxon>Steinernematidae</taxon>
        <taxon>Steinernema</taxon>
    </lineage>
</organism>
<keyword evidence="4" id="KW-0325">Glycoprotein</keyword>
<protein>
    <recommendedName>
        <fullName evidence="11">Gamma-glutamyltransferase</fullName>
    </recommendedName>
</protein>
<keyword evidence="1" id="KW-0645">Protease</keyword>
<dbReference type="InterPro" id="IPR043138">
    <property type="entry name" value="GGT_lsub"/>
</dbReference>
<dbReference type="GO" id="GO:0006751">
    <property type="term" value="P:glutathione catabolic process"/>
    <property type="evidence" value="ECO:0007669"/>
    <property type="project" value="InterPro"/>
</dbReference>
<dbReference type="Gene3D" id="3.60.20.40">
    <property type="match status" value="1"/>
</dbReference>
<keyword evidence="10" id="KW-1185">Reference proteome</keyword>
<evidence type="ECO:0000256" key="4">
    <source>
        <dbReference type="ARBA" id="ARBA00023180"/>
    </source>
</evidence>
<dbReference type="EMBL" id="AZBU02000003">
    <property type="protein sequence ID" value="TKR89320.1"/>
    <property type="molecule type" value="Genomic_DNA"/>
</dbReference>
<dbReference type="Proteomes" id="UP000298663">
    <property type="component" value="Unassembled WGS sequence"/>
</dbReference>
<evidence type="ECO:0000313" key="9">
    <source>
        <dbReference type="EMBL" id="TKR89320.1"/>
    </source>
</evidence>
<dbReference type="GO" id="GO:0005886">
    <property type="term" value="C:plasma membrane"/>
    <property type="evidence" value="ECO:0007669"/>
    <property type="project" value="TreeGrafter"/>
</dbReference>
<keyword evidence="5" id="KW-0012">Acyltransferase</keyword>
<dbReference type="InterPro" id="IPR043137">
    <property type="entry name" value="GGT_ssub_C"/>
</dbReference>
<dbReference type="GO" id="GO:0016746">
    <property type="term" value="F:acyltransferase activity"/>
    <property type="evidence" value="ECO:0007669"/>
    <property type="project" value="UniProtKB-KW"/>
</dbReference>
<dbReference type="PANTHER" id="PTHR11686">
    <property type="entry name" value="GAMMA GLUTAMYL TRANSPEPTIDASE"/>
    <property type="match status" value="1"/>
</dbReference>
<dbReference type="GO" id="GO:0036374">
    <property type="term" value="F:glutathione hydrolase activity"/>
    <property type="evidence" value="ECO:0007669"/>
    <property type="project" value="InterPro"/>
</dbReference>
<dbReference type="PRINTS" id="PR01210">
    <property type="entry name" value="GGTRANSPTASE"/>
</dbReference>
<feature type="active site" description="Nucleophile" evidence="7">
    <location>
        <position position="332"/>
    </location>
</feature>
<dbReference type="OrthoDB" id="1081007at2759"/>
<dbReference type="AlphaFoldDB" id="A0A4U5P0N8"/>
<feature type="binding site" evidence="8">
    <location>
        <position position="426"/>
    </location>
    <ligand>
        <name>L-glutamate</name>
        <dbReference type="ChEBI" id="CHEBI:29985"/>
    </ligand>
</feature>
<feature type="binding site" evidence="8">
    <location>
        <begin position="402"/>
        <end position="403"/>
    </location>
    <ligand>
        <name>L-glutamate</name>
        <dbReference type="ChEBI" id="CHEBI:29985"/>
    </ligand>
</feature>
<evidence type="ECO:0000256" key="1">
    <source>
        <dbReference type="ARBA" id="ARBA00022670"/>
    </source>
</evidence>
<accession>A0A4U5P0N8</accession>
<dbReference type="InterPro" id="IPR000101">
    <property type="entry name" value="GGT_peptidase"/>
</dbReference>
<dbReference type="Pfam" id="PF01019">
    <property type="entry name" value="G_glu_transpept"/>
    <property type="match status" value="1"/>
</dbReference>
<reference evidence="9 10" key="2">
    <citation type="journal article" date="2019" name="G3 (Bethesda)">
        <title>Hybrid Assembly of the Genome of the Entomopathogenic Nematode Steinernema carpocapsae Identifies the X-Chromosome.</title>
        <authorList>
            <person name="Serra L."/>
            <person name="Macchietto M."/>
            <person name="Macias-Munoz A."/>
            <person name="McGill C.J."/>
            <person name="Rodriguez I.M."/>
            <person name="Rodriguez B."/>
            <person name="Murad R."/>
            <person name="Mortazavi A."/>
        </authorList>
    </citation>
    <scope>NUCLEOTIDE SEQUENCE [LARGE SCALE GENOMIC DNA]</scope>
    <source>
        <strain evidence="9 10">ALL</strain>
    </source>
</reference>
<evidence type="ECO:0000256" key="8">
    <source>
        <dbReference type="PIRSR" id="PIRSR600101-2"/>
    </source>
</evidence>
<evidence type="ECO:0000313" key="10">
    <source>
        <dbReference type="Proteomes" id="UP000298663"/>
    </source>
</evidence>
<feature type="binding site" evidence="8">
    <location>
        <position position="374"/>
    </location>
    <ligand>
        <name>L-glutamate</name>
        <dbReference type="ChEBI" id="CHEBI:29985"/>
    </ligand>
</feature>
<dbReference type="STRING" id="34508.A0A4U5P0N8"/>
<sequence>MFIGGNAIDATIASLLCIGVVNPQSSGLGGGFLMTIYNSSTGRCHSIDARETAPAAAKEDMFVNDPKQAVTGYRSIATPSELHGFWTVFNKFGSGNVPWKRLFEPSIELALFGFPVSSNLAMVLSDKEADIMEDHAMKKIFVDPRTGRVYEEGDRLKREKLGFTLSLIANSSNPVDLFYNGGLAQTIAAEIGENGGHVTLDDLKNYQTIIHEAPLEADFLPDDLSMCGPPPPSGFAVTQAIVAVMAQFYDGNSPVNLDDPEVYQRLIEAEKFAYAQRTKLGDIDFVASAKDLVRNMTTKPYIKWIASMIKNTSQPLDYYTNDKTGLVPDHGTSHVVAYDHEENAVSCTSTVNQLLGSMRVSPTLGIIWNDEMDDFSTPGVANAFGFAPSPANFIAPGKRPMSSMSPAVIYNKNTGKVRMVIGGSGGSMIISSVAQTVIRNLLFNQTVKEAVDAPRLHNQYLPYMTQYEESYPPMKCATGNSTSNERRMSSGKTVKKVRSLFGGSYLGILTLYASKMQRRAVFFASPCTYGNYRRTHEPRTEHDRRGAAEERCAGARRGGGRLHSRKQRFQTQDRHLSFRFLREVRPKLQQKTEAEVFKQPTTRSSG</sequence>
<comment type="caution">
    <text evidence="9">The sequence shown here is derived from an EMBL/GenBank/DDBJ whole genome shotgun (WGS) entry which is preliminary data.</text>
</comment>
<dbReference type="Gene3D" id="1.10.246.130">
    <property type="match status" value="1"/>
</dbReference>
<evidence type="ECO:0000256" key="6">
    <source>
        <dbReference type="ARBA" id="ARBA00084097"/>
    </source>
</evidence>
<evidence type="ECO:0000256" key="7">
    <source>
        <dbReference type="PIRSR" id="PIRSR600101-1"/>
    </source>
</evidence>
<dbReference type="PANTHER" id="PTHR11686:SF46">
    <property type="entry name" value="GAMMA-GLUTAMYLTRANSPEPTIDASE 1"/>
    <property type="match status" value="1"/>
</dbReference>
<dbReference type="SUPFAM" id="SSF56235">
    <property type="entry name" value="N-terminal nucleophile aminohydrolases (Ntn hydrolases)"/>
    <property type="match status" value="1"/>
</dbReference>